<reference evidence="2 3" key="1">
    <citation type="submission" date="2017-04" db="EMBL/GenBank/DDBJ databases">
        <title>Complete genome sequence of Flavobacterium kingsejong AJ004.</title>
        <authorList>
            <person name="Lee P.C."/>
        </authorList>
    </citation>
    <scope>NUCLEOTIDE SEQUENCE [LARGE SCALE GENOMIC DNA]</scope>
    <source>
        <strain evidence="2 3">AJ004</strain>
    </source>
</reference>
<dbReference type="KEGG" id="fki:FK004_12800"/>
<sequence>MKDRKQYILIGALIFIVGIIAMFPLEVLMNSNNIGKLTLSFSGLSIGLLVLLYGFMGRSFLKAVGIILAGVLISMLFWYVYENGEWGDSIIIFWVGVPAGILGSILFLIVNHYFLCGKNNKTAIGIQVLWGLLILAAVNALYYNFGDLMDSIL</sequence>
<evidence type="ECO:0000313" key="3">
    <source>
        <dbReference type="Proteomes" id="UP000244677"/>
    </source>
</evidence>
<dbReference type="EMBL" id="CP020919">
    <property type="protein sequence ID" value="AWG26040.1"/>
    <property type="molecule type" value="Genomic_DNA"/>
</dbReference>
<organism evidence="2 3">
    <name type="scientific">Flavobacterium kingsejongi</name>
    <dbReference type="NCBI Taxonomy" id="1678728"/>
    <lineage>
        <taxon>Bacteria</taxon>
        <taxon>Pseudomonadati</taxon>
        <taxon>Bacteroidota</taxon>
        <taxon>Flavobacteriia</taxon>
        <taxon>Flavobacteriales</taxon>
        <taxon>Flavobacteriaceae</taxon>
        <taxon>Flavobacterium</taxon>
    </lineage>
</organism>
<feature type="transmembrane region" description="Helical" evidence="1">
    <location>
        <begin position="128"/>
        <end position="145"/>
    </location>
</feature>
<evidence type="ECO:0000313" key="2">
    <source>
        <dbReference type="EMBL" id="AWG26040.1"/>
    </source>
</evidence>
<keyword evidence="3" id="KW-1185">Reference proteome</keyword>
<keyword evidence="1" id="KW-0472">Membrane</keyword>
<protein>
    <submittedName>
        <fullName evidence="2">Uncharacterized protein</fullName>
    </submittedName>
</protein>
<evidence type="ECO:0000256" key="1">
    <source>
        <dbReference type="SAM" id="Phobius"/>
    </source>
</evidence>
<feature type="transmembrane region" description="Helical" evidence="1">
    <location>
        <begin position="37"/>
        <end position="56"/>
    </location>
</feature>
<name>A0A2S1LQK4_9FLAO</name>
<dbReference type="OrthoDB" id="769989at2"/>
<gene>
    <name evidence="2" type="ORF">FK004_12800</name>
</gene>
<keyword evidence="1" id="KW-0812">Transmembrane</keyword>
<proteinExistence type="predicted"/>
<dbReference type="AlphaFoldDB" id="A0A2S1LQK4"/>
<dbReference type="Proteomes" id="UP000244677">
    <property type="component" value="Chromosome"/>
</dbReference>
<feature type="transmembrane region" description="Helical" evidence="1">
    <location>
        <begin position="7"/>
        <end position="25"/>
    </location>
</feature>
<feature type="transmembrane region" description="Helical" evidence="1">
    <location>
        <begin position="93"/>
        <end position="116"/>
    </location>
</feature>
<feature type="transmembrane region" description="Helical" evidence="1">
    <location>
        <begin position="63"/>
        <end position="81"/>
    </location>
</feature>
<accession>A0A2S1LQK4</accession>
<dbReference type="RefSeq" id="WP_108737579.1">
    <property type="nucleotide sequence ID" value="NZ_CP020919.1"/>
</dbReference>
<keyword evidence="1" id="KW-1133">Transmembrane helix</keyword>